<reference evidence="3" key="1">
    <citation type="journal article" date="2019" name="Int. J. Syst. Evol. Microbiol.">
        <title>The Global Catalogue of Microorganisms (GCM) 10K type strain sequencing project: providing services to taxonomists for standard genome sequencing and annotation.</title>
        <authorList>
            <consortium name="The Broad Institute Genomics Platform"/>
            <consortium name="The Broad Institute Genome Sequencing Center for Infectious Disease"/>
            <person name="Wu L."/>
            <person name="Ma J."/>
        </authorList>
    </citation>
    <scope>NUCLEOTIDE SEQUENCE [LARGE SCALE GENOMIC DNA]</scope>
    <source>
        <strain evidence="3">JCM 14303</strain>
    </source>
</reference>
<keyword evidence="3" id="KW-1185">Reference proteome</keyword>
<organism evidence="2 3">
    <name type="scientific">Kribbella lupini</name>
    <dbReference type="NCBI Taxonomy" id="291602"/>
    <lineage>
        <taxon>Bacteria</taxon>
        <taxon>Bacillati</taxon>
        <taxon>Actinomycetota</taxon>
        <taxon>Actinomycetes</taxon>
        <taxon>Propionibacteriales</taxon>
        <taxon>Kribbellaceae</taxon>
        <taxon>Kribbella</taxon>
    </lineage>
</organism>
<evidence type="ECO:0000313" key="2">
    <source>
        <dbReference type="EMBL" id="GAA1531668.1"/>
    </source>
</evidence>
<evidence type="ECO:0000256" key="1">
    <source>
        <dbReference type="SAM" id="MobiDB-lite"/>
    </source>
</evidence>
<dbReference type="Proteomes" id="UP001500363">
    <property type="component" value="Unassembled WGS sequence"/>
</dbReference>
<sequence>MAVGANALTSRAESAGTESAPTGAPTVPPSVVVPSGGTPGGPAAVLPSAVLPSGRTPGGSAAVLPVGGWATPAKPGWRWESYADVQLQVPDSWAQSLWPGPPDCTEDDWVPEATVFRPGGMQGMALKLCPTPKPARQVAPSVVFGGERPGVVQLAGGWVRETRKIGDHLITVTAGDDVLRRQIFASAAVVETVDSYGCAPQADRWVVRPPAQGGLKSVGEVTGVSVCRYSVQGLPITPAGHPEDIRYARLQASSRLTGAADHLVRDLLAAPPGVGPTFSDSRQCTPEPSPDPGRDFLILRVQGTDHAQDVLYRYDSCHHNGTDDGSTLRQLTADTARQLFIGVHQLHESYPALDLLLIGTPPPVR</sequence>
<comment type="caution">
    <text evidence="2">The sequence shown here is derived from an EMBL/GenBank/DDBJ whole genome shotgun (WGS) entry which is preliminary data.</text>
</comment>
<name>A0ABP4LUY7_9ACTN</name>
<accession>A0ABP4LUY7</accession>
<feature type="region of interest" description="Disordered" evidence="1">
    <location>
        <begin position="1"/>
        <end position="39"/>
    </location>
</feature>
<gene>
    <name evidence="2" type="ORF">GCM10009741_37360</name>
</gene>
<protein>
    <submittedName>
        <fullName evidence="2">Uncharacterized protein</fullName>
    </submittedName>
</protein>
<evidence type="ECO:0000313" key="3">
    <source>
        <dbReference type="Proteomes" id="UP001500363"/>
    </source>
</evidence>
<dbReference type="EMBL" id="BAAANC010000002">
    <property type="protein sequence ID" value="GAA1531668.1"/>
    <property type="molecule type" value="Genomic_DNA"/>
</dbReference>
<proteinExistence type="predicted"/>
<feature type="compositionally biased region" description="Low complexity" evidence="1">
    <location>
        <begin position="19"/>
        <end position="39"/>
    </location>
</feature>